<proteinExistence type="predicted"/>
<feature type="domain" description="Transposase IS116/IS110/IS902 C-terminal" evidence="2">
    <location>
        <begin position="194"/>
        <end position="277"/>
    </location>
</feature>
<dbReference type="Pfam" id="PF02371">
    <property type="entry name" value="Transposase_20"/>
    <property type="match status" value="1"/>
</dbReference>
<dbReference type="RefSeq" id="WP_255875777.1">
    <property type="nucleotide sequence ID" value="NZ_JACASI010000042.1"/>
</dbReference>
<accession>A0ABT1P6Z2</accession>
<evidence type="ECO:0000259" key="2">
    <source>
        <dbReference type="Pfam" id="PF02371"/>
    </source>
</evidence>
<evidence type="ECO:0000313" key="4">
    <source>
        <dbReference type="Proteomes" id="UP001205566"/>
    </source>
</evidence>
<gene>
    <name evidence="3" type="ORF">HXX02_15705</name>
</gene>
<dbReference type="EMBL" id="JACASI010000042">
    <property type="protein sequence ID" value="MCQ3830884.1"/>
    <property type="molecule type" value="Genomic_DNA"/>
</dbReference>
<dbReference type="InterPro" id="IPR003346">
    <property type="entry name" value="Transposase_20"/>
</dbReference>
<dbReference type="Proteomes" id="UP001205566">
    <property type="component" value="Unassembled WGS sequence"/>
</dbReference>
<dbReference type="InterPro" id="IPR002525">
    <property type="entry name" value="Transp_IS110-like_N"/>
</dbReference>
<dbReference type="PANTHER" id="PTHR33055">
    <property type="entry name" value="TRANSPOSASE FOR INSERTION SEQUENCE ELEMENT IS1111A"/>
    <property type="match status" value="1"/>
</dbReference>
<evidence type="ECO:0000259" key="1">
    <source>
        <dbReference type="Pfam" id="PF01548"/>
    </source>
</evidence>
<dbReference type="Pfam" id="PF01548">
    <property type="entry name" value="DEDD_Tnp_IS110"/>
    <property type="match status" value="1"/>
</dbReference>
<evidence type="ECO:0000313" key="3">
    <source>
        <dbReference type="EMBL" id="MCQ3830884.1"/>
    </source>
</evidence>
<name>A0ABT1P6Z2_9GAMM</name>
<reference evidence="3" key="1">
    <citation type="thesis" date="2020" institute="Technische Universitat Dresden" country="Dresden, Germany">
        <title>The Agarolytic System of Microbulbifer elongatus PORT2, Isolated from Batu Karas, Pangandaran West Java Indonesia.</title>
        <authorList>
            <person name="Anggraeni S.R."/>
        </authorList>
    </citation>
    <scope>NUCLEOTIDE SEQUENCE</scope>
    <source>
        <strain evidence="3">PORT2</strain>
    </source>
</reference>
<sequence>MNHSQDNEVNVGIDTGKTQLDIYIRPLDEYFTVSNDAKGVREAIRRIKAHRPTRIIIEATGRLEHTFVFAAAKHKLPVVVANPLHVRRFAGAIGQLAKTDKIDAQLIAHFGESIKPTQTAVAPENDRKISDLLVRRRQLMEMQTMEKNRLSIMPKELRTSINTMLKTIKAQIDKIDTTLDGMIAQADDWKEKNKILQSVPGVGKVMAYTLLSDLPELGTLNNKEIAALVGVAPINRESSRYQGLRRIRGGRHQIRTVMFMAMMSAIQCNKKFKDYYERLRAAGKRPKVALVACMRKMIVILNSMVRNGTAWEGNMA</sequence>
<dbReference type="PANTHER" id="PTHR33055:SF13">
    <property type="entry name" value="TRANSPOSASE"/>
    <property type="match status" value="1"/>
</dbReference>
<comment type="caution">
    <text evidence="3">The sequence shown here is derived from an EMBL/GenBank/DDBJ whole genome shotgun (WGS) entry which is preliminary data.</text>
</comment>
<protein>
    <submittedName>
        <fullName evidence="3">IS110 family transposase</fullName>
    </submittedName>
</protein>
<dbReference type="NCBIfam" id="NF033542">
    <property type="entry name" value="transpos_IS110"/>
    <property type="match status" value="1"/>
</dbReference>
<keyword evidence="4" id="KW-1185">Reference proteome</keyword>
<feature type="domain" description="Transposase IS110-like N-terminal" evidence="1">
    <location>
        <begin position="11"/>
        <end position="151"/>
    </location>
</feature>
<organism evidence="3 4">
    <name type="scientific">Microbulbifer elongatus</name>
    <dbReference type="NCBI Taxonomy" id="86173"/>
    <lineage>
        <taxon>Bacteria</taxon>
        <taxon>Pseudomonadati</taxon>
        <taxon>Pseudomonadota</taxon>
        <taxon>Gammaproteobacteria</taxon>
        <taxon>Cellvibrionales</taxon>
        <taxon>Microbulbiferaceae</taxon>
        <taxon>Microbulbifer</taxon>
    </lineage>
</organism>
<dbReference type="InterPro" id="IPR047650">
    <property type="entry name" value="Transpos_IS110"/>
</dbReference>